<dbReference type="HOGENOM" id="CLU_065795_0_1_10"/>
<dbReference type="EMBL" id="AMEP01000028">
    <property type="protein sequence ID" value="EKY03684.1"/>
    <property type="molecule type" value="Genomic_DNA"/>
</dbReference>
<dbReference type="GO" id="GO:0055085">
    <property type="term" value="P:transmembrane transport"/>
    <property type="evidence" value="ECO:0007669"/>
    <property type="project" value="InterPro"/>
</dbReference>
<dbReference type="NCBIfam" id="TIGR01352">
    <property type="entry name" value="tonB_Cterm"/>
    <property type="match status" value="1"/>
</dbReference>
<keyword evidence="6" id="KW-0812">Transmembrane</keyword>
<dbReference type="RefSeq" id="WP_009163412.1">
    <property type="nucleotide sequence ID" value="NZ_KB291028.1"/>
</dbReference>
<comment type="similarity">
    <text evidence="2">Belongs to the TonB family.</text>
</comment>
<keyword evidence="5" id="KW-0997">Cell inner membrane</keyword>
<sequence length="285" mass="31397">MKKNGKSICQALKQIRKQIADTNGIVYNPKPCTFEGECAGTCPGCEAEVRYIENSLNALRTAGKAVKVAGLSMGLMMLTGCKDSRTPQSLSPADSVAQAIDSNLMQGEMPVCAPNRIDKTATAMAKQIVKPMINGRDSVVGTPSRKKGVEKKQSKKAVVNRDDWMLVGEIACPDPAPVDTNFVYNVVEEMPTFPGGQQKLLEYISENLKYPKELAEICVQGRVICSFIVERDGSLSNIKVERKVDPFLDREALRLVKSMPRWKPGKQQGVPVRVRSLLPIKFRLQ</sequence>
<feature type="domain" description="TonB C-terminal" evidence="10">
    <location>
        <begin position="195"/>
        <end position="285"/>
    </location>
</feature>
<evidence type="ECO:0000256" key="2">
    <source>
        <dbReference type="ARBA" id="ARBA00006555"/>
    </source>
</evidence>
<comment type="subcellular location">
    <subcellularLocation>
        <location evidence="1">Cell inner membrane</location>
        <topology evidence="1">Single-pass membrane protein</topology>
        <orientation evidence="1">Periplasmic side</orientation>
    </subcellularLocation>
</comment>
<dbReference type="Pfam" id="PF03544">
    <property type="entry name" value="TonB_C"/>
    <property type="match status" value="1"/>
</dbReference>
<evidence type="ECO:0000256" key="9">
    <source>
        <dbReference type="ARBA" id="ARBA00023136"/>
    </source>
</evidence>
<protein>
    <submittedName>
        <fullName evidence="11">TonB family domain protein</fullName>
    </submittedName>
</protein>
<dbReference type="Gene3D" id="3.30.1150.10">
    <property type="match status" value="1"/>
</dbReference>
<dbReference type="FunFam" id="3.30.1150.10:FF:000002">
    <property type="entry name" value="Energy transducer TonB"/>
    <property type="match status" value="1"/>
</dbReference>
<evidence type="ECO:0000259" key="10">
    <source>
        <dbReference type="PROSITE" id="PS52015"/>
    </source>
</evidence>
<dbReference type="STRING" id="1127699.HMPREF9151_00237"/>
<dbReference type="PANTHER" id="PTHR33446">
    <property type="entry name" value="PROTEIN TONB-RELATED"/>
    <property type="match status" value="1"/>
</dbReference>
<evidence type="ECO:0000313" key="11">
    <source>
        <dbReference type="EMBL" id="EKY03684.1"/>
    </source>
</evidence>
<evidence type="ECO:0000256" key="7">
    <source>
        <dbReference type="ARBA" id="ARBA00022927"/>
    </source>
</evidence>
<gene>
    <name evidence="11" type="ORF">HMPREF9151_00237</name>
</gene>
<evidence type="ECO:0000256" key="5">
    <source>
        <dbReference type="ARBA" id="ARBA00022519"/>
    </source>
</evidence>
<dbReference type="PROSITE" id="PS52015">
    <property type="entry name" value="TONB_CTD"/>
    <property type="match status" value="1"/>
</dbReference>
<evidence type="ECO:0000313" key="12">
    <source>
        <dbReference type="Proteomes" id="UP000010433"/>
    </source>
</evidence>
<dbReference type="InterPro" id="IPR006260">
    <property type="entry name" value="TonB/TolA_C"/>
</dbReference>
<organism evidence="11 12">
    <name type="scientific">Hoylesella saccharolytica F0055</name>
    <dbReference type="NCBI Taxonomy" id="1127699"/>
    <lineage>
        <taxon>Bacteria</taxon>
        <taxon>Pseudomonadati</taxon>
        <taxon>Bacteroidota</taxon>
        <taxon>Bacteroidia</taxon>
        <taxon>Bacteroidales</taxon>
        <taxon>Prevotellaceae</taxon>
        <taxon>Hoylesella</taxon>
    </lineage>
</organism>
<keyword evidence="7" id="KW-0653">Protein transport</keyword>
<accession>L1NJH8</accession>
<dbReference type="Proteomes" id="UP000010433">
    <property type="component" value="Unassembled WGS sequence"/>
</dbReference>
<evidence type="ECO:0000256" key="8">
    <source>
        <dbReference type="ARBA" id="ARBA00022989"/>
    </source>
</evidence>
<evidence type="ECO:0000256" key="1">
    <source>
        <dbReference type="ARBA" id="ARBA00004383"/>
    </source>
</evidence>
<dbReference type="GO" id="GO:0015031">
    <property type="term" value="P:protein transport"/>
    <property type="evidence" value="ECO:0007669"/>
    <property type="project" value="UniProtKB-KW"/>
</dbReference>
<dbReference type="PATRIC" id="fig|1127699.3.peg.209"/>
<keyword evidence="12" id="KW-1185">Reference proteome</keyword>
<keyword evidence="4" id="KW-1003">Cell membrane</keyword>
<reference evidence="11 12" key="1">
    <citation type="submission" date="2012-05" db="EMBL/GenBank/DDBJ databases">
        <authorList>
            <person name="Weinstock G."/>
            <person name="Sodergren E."/>
            <person name="Lobos E.A."/>
            <person name="Fulton L."/>
            <person name="Fulton R."/>
            <person name="Courtney L."/>
            <person name="Fronick C."/>
            <person name="O'Laughlin M."/>
            <person name="Godfrey J."/>
            <person name="Wilson R.M."/>
            <person name="Miner T."/>
            <person name="Farmer C."/>
            <person name="Delehaunty K."/>
            <person name="Cordes M."/>
            <person name="Minx P."/>
            <person name="Tomlinson C."/>
            <person name="Chen J."/>
            <person name="Wollam A."/>
            <person name="Pepin K.H."/>
            <person name="Bhonagiri V."/>
            <person name="Zhang X."/>
            <person name="Suruliraj S."/>
            <person name="Warren W."/>
            <person name="Mitreva M."/>
            <person name="Mardis E.R."/>
            <person name="Wilson R.K."/>
        </authorList>
    </citation>
    <scope>NUCLEOTIDE SEQUENCE [LARGE SCALE GENOMIC DNA]</scope>
    <source>
        <strain evidence="11 12">F0055</strain>
    </source>
</reference>
<proteinExistence type="inferred from homology"/>
<comment type="caution">
    <text evidence="11">The sequence shown here is derived from an EMBL/GenBank/DDBJ whole genome shotgun (WGS) entry which is preliminary data.</text>
</comment>
<dbReference type="GO" id="GO:0031992">
    <property type="term" value="F:energy transducer activity"/>
    <property type="evidence" value="ECO:0007669"/>
    <property type="project" value="TreeGrafter"/>
</dbReference>
<dbReference type="OrthoDB" id="1096764at2"/>
<keyword evidence="3" id="KW-0813">Transport</keyword>
<dbReference type="InterPro" id="IPR051045">
    <property type="entry name" value="TonB-dependent_transducer"/>
</dbReference>
<keyword evidence="9" id="KW-0472">Membrane</keyword>
<dbReference type="InterPro" id="IPR037682">
    <property type="entry name" value="TonB_C"/>
</dbReference>
<evidence type="ECO:0000256" key="6">
    <source>
        <dbReference type="ARBA" id="ARBA00022692"/>
    </source>
</evidence>
<dbReference type="PANTHER" id="PTHR33446:SF2">
    <property type="entry name" value="PROTEIN TONB"/>
    <property type="match status" value="1"/>
</dbReference>
<keyword evidence="8" id="KW-1133">Transmembrane helix</keyword>
<dbReference type="SUPFAM" id="SSF74653">
    <property type="entry name" value="TolA/TonB C-terminal domain"/>
    <property type="match status" value="1"/>
</dbReference>
<dbReference type="GO" id="GO:0098797">
    <property type="term" value="C:plasma membrane protein complex"/>
    <property type="evidence" value="ECO:0007669"/>
    <property type="project" value="TreeGrafter"/>
</dbReference>
<evidence type="ECO:0000256" key="3">
    <source>
        <dbReference type="ARBA" id="ARBA00022448"/>
    </source>
</evidence>
<evidence type="ECO:0000256" key="4">
    <source>
        <dbReference type="ARBA" id="ARBA00022475"/>
    </source>
</evidence>
<name>L1NJH8_9BACT</name>
<dbReference type="AlphaFoldDB" id="L1NJH8"/>